<dbReference type="Gene3D" id="3.40.50.2000">
    <property type="entry name" value="Glycogen Phosphorylase B"/>
    <property type="match status" value="1"/>
</dbReference>
<dbReference type="STRING" id="1079859.SAMN04515674_107105"/>
<reference evidence="3 4" key="1">
    <citation type="submission" date="2016-10" db="EMBL/GenBank/DDBJ databases">
        <authorList>
            <person name="de Groot N.N."/>
        </authorList>
    </citation>
    <scope>NUCLEOTIDE SEQUENCE [LARGE SCALE GENOMIC DNA]</scope>
    <source>
        <strain evidence="4">E92,LMG 26720,CCM 7988</strain>
    </source>
</reference>
<name>A0A1I5UE50_9BACT</name>
<dbReference type="AlphaFoldDB" id="A0A1I5UE50"/>
<sequence>MKTVIFRADGNSQIGLGHVMRCLAMAEMIIDNFTIKFAIQNPSENVIKLLSVNRISIIPLPETIDYQIDLVNFLTVVSKDDIVVLDGYHFTENYQKILKNYCKSLVYIDDLHAWHQYADIIINHSGSARKSDYSSEPYTEFLLGTQYALLRKEFFQTQLPDSIPDKLTNILINLGGADPENLSHRIVEILLKSKPALKLVLILGGANKHVATFSHFQTENLQIKQNLSADEMIAEILACDLAIVSCSTVSYEVATLHKPFIGILTMDNQNPHKDFFTDYIALHVLEKEFSQTELLLLLNPSPEKVYDRFKNQQKFFDGKTTERINTRLLNLLQK</sequence>
<dbReference type="Proteomes" id="UP000199306">
    <property type="component" value="Unassembled WGS sequence"/>
</dbReference>
<keyword evidence="3" id="KW-0378">Hydrolase</keyword>
<dbReference type="NCBIfam" id="TIGR03590">
    <property type="entry name" value="PseG"/>
    <property type="match status" value="1"/>
</dbReference>
<dbReference type="RefSeq" id="WP_092017736.1">
    <property type="nucleotide sequence ID" value="NZ_FOXH01000007.1"/>
</dbReference>
<accession>A0A1I5UE50</accession>
<keyword evidence="4" id="KW-1185">Reference proteome</keyword>
<organism evidence="3 4">
    <name type="scientific">Pseudarcicella hirudinis</name>
    <dbReference type="NCBI Taxonomy" id="1079859"/>
    <lineage>
        <taxon>Bacteria</taxon>
        <taxon>Pseudomonadati</taxon>
        <taxon>Bacteroidota</taxon>
        <taxon>Cytophagia</taxon>
        <taxon>Cytophagales</taxon>
        <taxon>Flectobacillaceae</taxon>
        <taxon>Pseudarcicella</taxon>
    </lineage>
</organism>
<feature type="binding site" evidence="2">
    <location>
        <position position="252"/>
    </location>
    <ligand>
        <name>substrate</name>
    </ligand>
</feature>
<evidence type="ECO:0000313" key="4">
    <source>
        <dbReference type="Proteomes" id="UP000199306"/>
    </source>
</evidence>
<evidence type="ECO:0000256" key="1">
    <source>
        <dbReference type="PIRSR" id="PIRSR620023-1"/>
    </source>
</evidence>
<dbReference type="GO" id="GO:0016787">
    <property type="term" value="F:hydrolase activity"/>
    <property type="evidence" value="ECO:0007669"/>
    <property type="project" value="UniProtKB-KW"/>
</dbReference>
<feature type="active site" description="Proton acceptor" evidence="1">
    <location>
        <position position="18"/>
    </location>
</feature>
<gene>
    <name evidence="3" type="ORF">SAMN04515674_107105</name>
</gene>
<evidence type="ECO:0000313" key="3">
    <source>
        <dbReference type="EMBL" id="SFP92916.1"/>
    </source>
</evidence>
<dbReference type="EMBL" id="FOXH01000007">
    <property type="protein sequence ID" value="SFP92916.1"/>
    <property type="molecule type" value="Genomic_DNA"/>
</dbReference>
<evidence type="ECO:0000256" key="2">
    <source>
        <dbReference type="PIRSR" id="PIRSR620023-2"/>
    </source>
</evidence>
<dbReference type="InterPro" id="IPR020023">
    <property type="entry name" value="PseG"/>
</dbReference>
<dbReference type="Gene3D" id="3.40.50.11190">
    <property type="match status" value="1"/>
</dbReference>
<dbReference type="OrthoDB" id="6290225at2"/>
<protein>
    <submittedName>
        <fullName evidence="3">UDP-2,4-diacetamido-2,4,6-trideoxy-beta-L-altropyranose hydrolase</fullName>
    </submittedName>
</protein>
<proteinExistence type="predicted"/>
<feature type="binding site" evidence="2">
    <location>
        <position position="151"/>
    </location>
    <ligand>
        <name>substrate</name>
    </ligand>
</feature>